<dbReference type="Gene3D" id="3.40.140.10">
    <property type="entry name" value="Cytidine Deaminase, domain 2"/>
    <property type="match status" value="1"/>
</dbReference>
<dbReference type="Gene3D" id="1.10.10.60">
    <property type="entry name" value="Homeodomain-like"/>
    <property type="match status" value="1"/>
</dbReference>
<name>A0ABP9SXM0_9ACTN</name>
<dbReference type="InterPro" id="IPR011075">
    <property type="entry name" value="TetR_C"/>
</dbReference>
<feature type="domain" description="HTH tetR-type" evidence="6">
    <location>
        <begin position="18"/>
        <end position="78"/>
    </location>
</feature>
<keyword evidence="1" id="KW-0805">Transcription regulation</keyword>
<dbReference type="InterPro" id="IPR016193">
    <property type="entry name" value="Cytidine_deaminase-like"/>
</dbReference>
<evidence type="ECO:0000256" key="2">
    <source>
        <dbReference type="ARBA" id="ARBA00023125"/>
    </source>
</evidence>
<evidence type="ECO:0000259" key="7">
    <source>
        <dbReference type="PROSITE" id="PS51747"/>
    </source>
</evidence>
<dbReference type="InterPro" id="IPR009057">
    <property type="entry name" value="Homeodomain-like_sf"/>
</dbReference>
<keyword evidence="2 4" id="KW-0238">DNA-binding</keyword>
<dbReference type="PROSITE" id="PS50977">
    <property type="entry name" value="HTH_TETR_2"/>
    <property type="match status" value="1"/>
</dbReference>
<evidence type="ECO:0000259" key="6">
    <source>
        <dbReference type="PROSITE" id="PS50977"/>
    </source>
</evidence>
<accession>A0ABP9SXM0</accession>
<organism evidence="8 9">
    <name type="scientific">Streptomyces thinghirensis</name>
    <dbReference type="NCBI Taxonomy" id="551547"/>
    <lineage>
        <taxon>Bacteria</taxon>
        <taxon>Bacillati</taxon>
        <taxon>Actinomycetota</taxon>
        <taxon>Actinomycetes</taxon>
        <taxon>Kitasatosporales</taxon>
        <taxon>Streptomycetaceae</taxon>
        <taxon>Streptomyces</taxon>
    </lineage>
</organism>
<evidence type="ECO:0000256" key="3">
    <source>
        <dbReference type="ARBA" id="ARBA00023163"/>
    </source>
</evidence>
<dbReference type="Proteomes" id="UP001499878">
    <property type="component" value="Unassembled WGS sequence"/>
</dbReference>
<dbReference type="SUPFAM" id="SSF48498">
    <property type="entry name" value="Tetracyclin repressor-like, C-terminal domain"/>
    <property type="match status" value="1"/>
</dbReference>
<dbReference type="CDD" id="cd01285">
    <property type="entry name" value="nucleoside_deaminase"/>
    <property type="match status" value="1"/>
</dbReference>
<evidence type="ECO:0008006" key="10">
    <source>
        <dbReference type="Google" id="ProtNLM"/>
    </source>
</evidence>
<dbReference type="SUPFAM" id="SSF53927">
    <property type="entry name" value="Cytidine deaminase-like"/>
    <property type="match status" value="1"/>
</dbReference>
<dbReference type="PANTHER" id="PTHR11079">
    <property type="entry name" value="CYTOSINE DEAMINASE FAMILY MEMBER"/>
    <property type="match status" value="1"/>
</dbReference>
<evidence type="ECO:0000256" key="1">
    <source>
        <dbReference type="ARBA" id="ARBA00023015"/>
    </source>
</evidence>
<evidence type="ECO:0000256" key="4">
    <source>
        <dbReference type="PROSITE-ProRule" id="PRU00335"/>
    </source>
</evidence>
<gene>
    <name evidence="8" type="ORF">GCM10023323_15500</name>
</gene>
<reference evidence="9" key="1">
    <citation type="journal article" date="2019" name="Int. J. Syst. Evol. Microbiol.">
        <title>The Global Catalogue of Microorganisms (GCM) 10K type strain sequencing project: providing services to taxonomists for standard genome sequencing and annotation.</title>
        <authorList>
            <consortium name="The Broad Institute Genomics Platform"/>
            <consortium name="The Broad Institute Genome Sequencing Center for Infectious Disease"/>
            <person name="Wu L."/>
            <person name="Ma J."/>
        </authorList>
    </citation>
    <scope>NUCLEOTIDE SEQUENCE [LARGE SCALE GENOMIC DNA]</scope>
    <source>
        <strain evidence="9">JCM 18306</strain>
    </source>
</reference>
<feature type="DNA-binding region" description="H-T-H motif" evidence="4">
    <location>
        <begin position="41"/>
        <end position="60"/>
    </location>
</feature>
<dbReference type="Pfam" id="PF16859">
    <property type="entry name" value="TetR_C_11"/>
    <property type="match status" value="1"/>
</dbReference>
<dbReference type="InterPro" id="IPR002125">
    <property type="entry name" value="CMP_dCMP_dom"/>
</dbReference>
<keyword evidence="3" id="KW-0804">Transcription</keyword>
<dbReference type="InterPro" id="IPR036271">
    <property type="entry name" value="Tet_transcr_reg_TetR-rel_C_sf"/>
</dbReference>
<dbReference type="SUPFAM" id="SSF46689">
    <property type="entry name" value="Homeodomain-like"/>
    <property type="match status" value="1"/>
</dbReference>
<dbReference type="EMBL" id="BAABJR010000003">
    <property type="protein sequence ID" value="GAA5205973.1"/>
    <property type="molecule type" value="Genomic_DNA"/>
</dbReference>
<sequence length="360" mass="37902">MSTPASPAPQTGAGQGAARVRAAFHRAVKELVADEAGAPLTIPVVAGRAGVHAATVYRRWGTVGELLADVATSRFSGGIVVPDTGSLREDLERCASDLAKDLCDPDTLALVRANGTGGEQGAAACRGERRQQLEAMLEREQARGGQPPSLERATEPCSRPSTTGPSAPTSPSPPNGHALSCHTCCRKGPRDRGGPYTMVVKETELPFLRRCVELAAEALEAGDEPFGSVLVGADGTVLAEDHNRVASGDRTRHPEFELARWSAAHLTPEERAAATVYTSGEHCPMCAAAHAWVGLGRIVYVASSQQLGEWLAELGVPAPPVRTLAVREVAPGVPVAGPVPELTEEIRALHRRFHEGRARA</sequence>
<dbReference type="InterPro" id="IPR001647">
    <property type="entry name" value="HTH_TetR"/>
</dbReference>
<feature type="domain" description="CMP/dCMP-type deaminase" evidence="7">
    <location>
        <begin position="202"/>
        <end position="318"/>
    </location>
</feature>
<dbReference type="Pfam" id="PF00383">
    <property type="entry name" value="dCMP_cyt_deam_1"/>
    <property type="match status" value="1"/>
</dbReference>
<comment type="caution">
    <text evidence="8">The sequence shown here is derived from an EMBL/GenBank/DDBJ whole genome shotgun (WGS) entry which is preliminary data.</text>
</comment>
<dbReference type="PROSITE" id="PS51747">
    <property type="entry name" value="CYT_DCMP_DEAMINASES_2"/>
    <property type="match status" value="1"/>
</dbReference>
<evidence type="ECO:0000256" key="5">
    <source>
        <dbReference type="SAM" id="MobiDB-lite"/>
    </source>
</evidence>
<dbReference type="Gene3D" id="1.10.357.10">
    <property type="entry name" value="Tetracycline Repressor, domain 2"/>
    <property type="match status" value="1"/>
</dbReference>
<protein>
    <recommendedName>
        <fullName evidence="10">Nucleoside deaminase</fullName>
    </recommendedName>
</protein>
<feature type="compositionally biased region" description="Low complexity" evidence="5">
    <location>
        <begin position="158"/>
        <end position="167"/>
    </location>
</feature>
<proteinExistence type="predicted"/>
<keyword evidence="9" id="KW-1185">Reference proteome</keyword>
<evidence type="ECO:0000313" key="8">
    <source>
        <dbReference type="EMBL" id="GAA5205973.1"/>
    </source>
</evidence>
<feature type="region of interest" description="Disordered" evidence="5">
    <location>
        <begin position="137"/>
        <end position="177"/>
    </location>
</feature>
<evidence type="ECO:0000313" key="9">
    <source>
        <dbReference type="Proteomes" id="UP001499878"/>
    </source>
</evidence>
<dbReference type="PANTHER" id="PTHR11079:SF179">
    <property type="entry name" value="TRNA(ADENINE(34)) DEAMINASE, CHLOROPLASTIC"/>
    <property type="match status" value="1"/>
</dbReference>